<comment type="caution">
    <text evidence="2">The sequence shown here is derived from an EMBL/GenBank/DDBJ whole genome shotgun (WGS) entry which is preliminary data.</text>
</comment>
<dbReference type="EMBL" id="JACJVO010000027">
    <property type="protein sequence ID" value="MBB6733419.1"/>
    <property type="molecule type" value="Genomic_DNA"/>
</dbReference>
<reference evidence="2 3" key="1">
    <citation type="submission" date="2020-08" db="EMBL/GenBank/DDBJ databases">
        <title>Cohnella phylogeny.</title>
        <authorList>
            <person name="Dunlap C."/>
        </authorList>
    </citation>
    <scope>NUCLEOTIDE SEQUENCE [LARGE SCALE GENOMIC DNA]</scope>
    <source>
        <strain evidence="2 3">CBP 2801</strain>
    </source>
</reference>
<accession>A0A7X0VWP0</accession>
<proteinExistence type="predicted"/>
<dbReference type="Pfam" id="PF01872">
    <property type="entry name" value="RibD_C"/>
    <property type="match status" value="1"/>
</dbReference>
<dbReference type="InterPro" id="IPR024072">
    <property type="entry name" value="DHFR-like_dom_sf"/>
</dbReference>
<dbReference type="PANTHER" id="PTHR38011:SF2">
    <property type="entry name" value="BIFUNCTIONAL DEAMINASE-REDUCTASE DOMAIN PROTEIN"/>
    <property type="match status" value="1"/>
</dbReference>
<gene>
    <name evidence="2" type="ORF">H7C18_21065</name>
</gene>
<evidence type="ECO:0000259" key="1">
    <source>
        <dbReference type="Pfam" id="PF01872"/>
    </source>
</evidence>
<evidence type="ECO:0000313" key="2">
    <source>
        <dbReference type="EMBL" id="MBB6733419.1"/>
    </source>
</evidence>
<dbReference type="Gene3D" id="3.40.430.10">
    <property type="entry name" value="Dihydrofolate Reductase, subunit A"/>
    <property type="match status" value="1"/>
</dbReference>
<sequence length="197" mass="21588">MSKVVVIEHLTLDGVMQGPARPDEDTRNGFEYGGWGAEAGNDPVMLKVLGASMGSSWSLLVGRTTYEDFFKIWPNQPKPNPFTEALNNVEKFVASTTLSEPLPWRNSTLLKGDAADAVAKLKKELDKNLVVFGSGVLVQSLMKRNLIDEYVLQIHPLVLGKGRRLFLDGSPITHLRLVDSVTTGTGVMIATYRPSTC</sequence>
<feature type="domain" description="Bacterial bifunctional deaminase-reductase C-terminal" evidence="1">
    <location>
        <begin position="4"/>
        <end position="188"/>
    </location>
</feature>
<dbReference type="RefSeq" id="WP_185131084.1">
    <property type="nucleotide sequence ID" value="NZ_JACJVO010000027.1"/>
</dbReference>
<protein>
    <submittedName>
        <fullName evidence="2">Dihydrofolate reductase family protein</fullName>
    </submittedName>
</protein>
<dbReference type="SUPFAM" id="SSF53597">
    <property type="entry name" value="Dihydrofolate reductase-like"/>
    <property type="match status" value="1"/>
</dbReference>
<dbReference type="Proteomes" id="UP000564644">
    <property type="component" value="Unassembled WGS sequence"/>
</dbReference>
<dbReference type="InterPro" id="IPR002734">
    <property type="entry name" value="RibDG_C"/>
</dbReference>
<dbReference type="GO" id="GO:0009231">
    <property type="term" value="P:riboflavin biosynthetic process"/>
    <property type="evidence" value="ECO:0007669"/>
    <property type="project" value="InterPro"/>
</dbReference>
<evidence type="ECO:0000313" key="3">
    <source>
        <dbReference type="Proteomes" id="UP000564644"/>
    </source>
</evidence>
<dbReference type="GO" id="GO:0008703">
    <property type="term" value="F:5-amino-6-(5-phosphoribosylamino)uracil reductase activity"/>
    <property type="evidence" value="ECO:0007669"/>
    <property type="project" value="InterPro"/>
</dbReference>
<name>A0A7X0VWP0_9BACL</name>
<organism evidence="2 3">
    <name type="scientific">Cohnella zeiphila</name>
    <dbReference type="NCBI Taxonomy" id="2761120"/>
    <lineage>
        <taxon>Bacteria</taxon>
        <taxon>Bacillati</taxon>
        <taxon>Bacillota</taxon>
        <taxon>Bacilli</taxon>
        <taxon>Bacillales</taxon>
        <taxon>Paenibacillaceae</taxon>
        <taxon>Cohnella</taxon>
    </lineage>
</organism>
<dbReference type="InterPro" id="IPR050765">
    <property type="entry name" value="Riboflavin_Biosynth_HTPR"/>
</dbReference>
<dbReference type="PANTHER" id="PTHR38011">
    <property type="entry name" value="DIHYDROFOLATE REDUCTASE FAMILY PROTEIN (AFU_ORTHOLOGUE AFUA_8G06820)"/>
    <property type="match status" value="1"/>
</dbReference>
<dbReference type="AlphaFoldDB" id="A0A7X0VWP0"/>
<keyword evidence="3" id="KW-1185">Reference proteome</keyword>